<evidence type="ECO:0000256" key="1">
    <source>
        <dbReference type="ARBA" id="ARBA00003291"/>
    </source>
</evidence>
<feature type="domain" description="EF-hand" evidence="7">
    <location>
        <begin position="134"/>
        <end position="169"/>
    </location>
</feature>
<evidence type="ECO:0000259" key="7">
    <source>
        <dbReference type="PROSITE" id="PS50222"/>
    </source>
</evidence>
<dbReference type="SUPFAM" id="SSF47473">
    <property type="entry name" value="EF-hand"/>
    <property type="match status" value="1"/>
</dbReference>
<dbReference type="EnsemblPlants" id="Kaladp0031s0156.1.v1.1">
    <property type="protein sequence ID" value="Kaladp0031s0156.1.v1.1.CDS.1"/>
    <property type="gene ID" value="Kaladp0031s0156.v1.1"/>
</dbReference>
<evidence type="ECO:0000256" key="6">
    <source>
        <dbReference type="SAM" id="SignalP"/>
    </source>
</evidence>
<keyword evidence="4" id="KW-0106">Calcium</keyword>
<proteinExistence type="predicted"/>
<keyword evidence="6" id="KW-0732">Signal</keyword>
<dbReference type="FunFam" id="1.10.238.10:FF:000089">
    <property type="entry name" value="calmodulin-like protein 3"/>
    <property type="match status" value="1"/>
</dbReference>
<dbReference type="GO" id="GO:0005509">
    <property type="term" value="F:calcium ion binding"/>
    <property type="evidence" value="ECO:0007669"/>
    <property type="project" value="InterPro"/>
</dbReference>
<dbReference type="PROSITE" id="PS00018">
    <property type="entry name" value="EF_HAND_1"/>
    <property type="match status" value="3"/>
</dbReference>
<evidence type="ECO:0000256" key="2">
    <source>
        <dbReference type="ARBA" id="ARBA00022723"/>
    </source>
</evidence>
<dbReference type="Pfam" id="PF13499">
    <property type="entry name" value="EF-hand_7"/>
    <property type="match status" value="2"/>
</dbReference>
<dbReference type="InterPro" id="IPR002048">
    <property type="entry name" value="EF_hand_dom"/>
</dbReference>
<evidence type="ECO:0000313" key="9">
    <source>
        <dbReference type="Proteomes" id="UP000594263"/>
    </source>
</evidence>
<dbReference type="PROSITE" id="PS50222">
    <property type="entry name" value="EF_HAND_2"/>
    <property type="match status" value="4"/>
</dbReference>
<dbReference type="Proteomes" id="UP000594263">
    <property type="component" value="Unplaced"/>
</dbReference>
<dbReference type="Gramene" id="Kaladp0031s0156.1.v1.1">
    <property type="protein sequence ID" value="Kaladp0031s0156.1.v1.1.CDS.1"/>
    <property type="gene ID" value="Kaladp0031s0156.v1.1"/>
</dbReference>
<feature type="chain" id="PRO_5029722401" description="EF-hand domain-containing protein" evidence="6">
    <location>
        <begin position="20"/>
        <end position="217"/>
    </location>
</feature>
<dbReference type="CDD" id="cd00051">
    <property type="entry name" value="EFh"/>
    <property type="match status" value="2"/>
</dbReference>
<dbReference type="GO" id="GO:0005737">
    <property type="term" value="C:cytoplasm"/>
    <property type="evidence" value="ECO:0007669"/>
    <property type="project" value="UniProtKB-ARBA"/>
</dbReference>
<dbReference type="InterPro" id="IPR018247">
    <property type="entry name" value="EF_Hand_1_Ca_BS"/>
</dbReference>
<evidence type="ECO:0000313" key="8">
    <source>
        <dbReference type="EnsemblPlants" id="Kaladp0031s0156.1.v1.1.CDS.1"/>
    </source>
</evidence>
<dbReference type="FunFam" id="1.10.238.10:FF:000178">
    <property type="entry name" value="Calmodulin-2 A"/>
    <property type="match status" value="1"/>
</dbReference>
<feature type="domain" description="EF-hand" evidence="7">
    <location>
        <begin position="172"/>
        <end position="207"/>
    </location>
</feature>
<feature type="region of interest" description="Disordered" evidence="5">
    <location>
        <begin position="41"/>
        <end position="63"/>
    </location>
</feature>
<organism evidence="8 9">
    <name type="scientific">Kalanchoe fedtschenkoi</name>
    <name type="common">Lavender scallops</name>
    <name type="synonym">South American air plant</name>
    <dbReference type="NCBI Taxonomy" id="63787"/>
    <lineage>
        <taxon>Eukaryota</taxon>
        <taxon>Viridiplantae</taxon>
        <taxon>Streptophyta</taxon>
        <taxon>Embryophyta</taxon>
        <taxon>Tracheophyta</taxon>
        <taxon>Spermatophyta</taxon>
        <taxon>Magnoliopsida</taxon>
        <taxon>eudicotyledons</taxon>
        <taxon>Gunneridae</taxon>
        <taxon>Pentapetalae</taxon>
        <taxon>Saxifragales</taxon>
        <taxon>Crassulaceae</taxon>
        <taxon>Kalanchoe</taxon>
    </lineage>
</organism>
<keyword evidence="2" id="KW-0479">Metal-binding</keyword>
<keyword evidence="3" id="KW-0677">Repeat</keyword>
<dbReference type="GO" id="GO:0043226">
    <property type="term" value="C:organelle"/>
    <property type="evidence" value="ECO:0007669"/>
    <property type="project" value="UniProtKB-ARBA"/>
</dbReference>
<dbReference type="InterPro" id="IPR011992">
    <property type="entry name" value="EF-hand-dom_pair"/>
</dbReference>
<dbReference type="OMA" id="LLTSECM"/>
<accession>A0A7N0TBG9</accession>
<evidence type="ECO:0000256" key="3">
    <source>
        <dbReference type="ARBA" id="ARBA00022737"/>
    </source>
</evidence>
<comment type="function">
    <text evidence="1">Potential calcium sensor.</text>
</comment>
<name>A0A7N0TBG9_KALFE</name>
<dbReference type="SMART" id="SM00054">
    <property type="entry name" value="EFh"/>
    <property type="match status" value="4"/>
</dbReference>
<dbReference type="InterPro" id="IPR039647">
    <property type="entry name" value="EF_hand_pair_protein_CML-like"/>
</dbReference>
<dbReference type="Gene3D" id="1.10.238.10">
    <property type="entry name" value="EF-hand"/>
    <property type="match status" value="2"/>
</dbReference>
<feature type="domain" description="EF-hand" evidence="7">
    <location>
        <begin position="63"/>
        <end position="98"/>
    </location>
</feature>
<feature type="domain" description="EF-hand" evidence="7">
    <location>
        <begin position="99"/>
        <end position="133"/>
    </location>
</feature>
<dbReference type="AlphaFoldDB" id="A0A7N0TBG9"/>
<protein>
    <recommendedName>
        <fullName evidence="7">EF-hand domain-containing protein</fullName>
    </recommendedName>
</protein>
<keyword evidence="9" id="KW-1185">Reference proteome</keyword>
<feature type="signal peptide" evidence="6">
    <location>
        <begin position="1"/>
        <end position="19"/>
    </location>
</feature>
<sequence>MLAAAILLALLFMLGFVSTVQYVDRKRVRVRAWWSASSKNVNVTQESESESEPEQELPAAPAETGDEMRKIFAAFDKDGDGYITREELRAAMEGAGVAVGEREVAEMVEKMDGNGDGVIDLREFCASMGAGEEEEERALREAFDVFDGNGDGAISVEELGKVLVSMGLRQGLRVQDCEEMIRKVDADGDGRIDFGEFKKMMRAGGSLFGSSSASSSS</sequence>
<evidence type="ECO:0000256" key="5">
    <source>
        <dbReference type="SAM" id="MobiDB-lite"/>
    </source>
</evidence>
<evidence type="ECO:0000256" key="4">
    <source>
        <dbReference type="ARBA" id="ARBA00022837"/>
    </source>
</evidence>
<dbReference type="PANTHER" id="PTHR10891">
    <property type="entry name" value="EF-HAND CALCIUM-BINDING DOMAIN CONTAINING PROTEIN"/>
    <property type="match status" value="1"/>
</dbReference>
<reference evidence="8" key="1">
    <citation type="submission" date="2021-01" db="UniProtKB">
        <authorList>
            <consortium name="EnsemblPlants"/>
        </authorList>
    </citation>
    <scope>IDENTIFICATION</scope>
</reference>